<dbReference type="PROSITE" id="PS51375">
    <property type="entry name" value="PPR"/>
    <property type="match status" value="3"/>
</dbReference>
<keyword evidence="1" id="KW-0677">Repeat</keyword>
<dbReference type="AlphaFoldDB" id="A0A8T2UNC6"/>
<dbReference type="InterPro" id="IPR002885">
    <property type="entry name" value="PPR_rpt"/>
</dbReference>
<dbReference type="GO" id="GO:0048731">
    <property type="term" value="P:system development"/>
    <property type="evidence" value="ECO:0007669"/>
    <property type="project" value="UniProtKB-ARBA"/>
</dbReference>
<evidence type="ECO:0000256" key="1">
    <source>
        <dbReference type="ARBA" id="ARBA00022737"/>
    </source>
</evidence>
<proteinExistence type="predicted"/>
<gene>
    <name evidence="3" type="ORF">KP509_05G009700</name>
</gene>
<feature type="repeat" description="PPR" evidence="2">
    <location>
        <begin position="412"/>
        <end position="446"/>
    </location>
</feature>
<dbReference type="Proteomes" id="UP000825935">
    <property type="component" value="Chromosome 5"/>
</dbReference>
<protein>
    <recommendedName>
        <fullName evidence="5">Pentatricopeptide repeat-containing protein</fullName>
    </recommendedName>
</protein>
<feature type="repeat" description="PPR" evidence="2">
    <location>
        <begin position="210"/>
        <end position="244"/>
    </location>
</feature>
<dbReference type="GO" id="GO:0009451">
    <property type="term" value="P:RNA modification"/>
    <property type="evidence" value="ECO:0007669"/>
    <property type="project" value="InterPro"/>
</dbReference>
<evidence type="ECO:0008006" key="5">
    <source>
        <dbReference type="Google" id="ProtNLM"/>
    </source>
</evidence>
<reference evidence="3" key="1">
    <citation type="submission" date="2021-08" db="EMBL/GenBank/DDBJ databases">
        <title>WGS assembly of Ceratopteris richardii.</title>
        <authorList>
            <person name="Marchant D.B."/>
            <person name="Chen G."/>
            <person name="Jenkins J."/>
            <person name="Shu S."/>
            <person name="Leebens-Mack J."/>
            <person name="Grimwood J."/>
            <person name="Schmutz J."/>
            <person name="Soltis P."/>
            <person name="Soltis D."/>
            <person name="Chen Z.-H."/>
        </authorList>
    </citation>
    <scope>NUCLEOTIDE SEQUENCE</scope>
    <source>
        <strain evidence="3">Whitten #5841</strain>
        <tissue evidence="3">Leaf</tissue>
    </source>
</reference>
<keyword evidence="4" id="KW-1185">Reference proteome</keyword>
<dbReference type="InterPro" id="IPR011990">
    <property type="entry name" value="TPR-like_helical_dom_sf"/>
</dbReference>
<dbReference type="PANTHER" id="PTHR47926">
    <property type="entry name" value="PENTATRICOPEPTIDE REPEAT-CONTAINING PROTEIN"/>
    <property type="match status" value="1"/>
</dbReference>
<evidence type="ECO:0000256" key="2">
    <source>
        <dbReference type="PROSITE-ProRule" id="PRU00708"/>
    </source>
</evidence>
<dbReference type="OrthoDB" id="185373at2759"/>
<sequence>MINLVLPYRRNEIYKTLQICIIRKDNLLGRELHWILVCYGYESENTFGSQLIRLYSINSNLKEADQVFDQVIKPNLCSWSAIIAGYARVGNAKKTLELYEKMQQCGIKPNNEVFLCMLKVCSSQGLVDIPDAIKLLHGHNIPLSNNIFISLLQGSLKLKSLSSCRYLFELLKCEGRESIELIANQLIRNFAACGSLEGARHVFEMIVNPSMHTWNAIISAHANHGESEHAVILFHRMQEEGIEPDEYIFTCTLKACAAMEAGELGRLLHHQILEFQLESNITVGNALLDLYAKCSDLEDANKVFNSLKNPDIISWGSMTLAFSQSGHDFAVVELYDCMRWEGMVPNRVIFLHVLKACGNIGALQHGRLLHKQVLQHGLQSDALIGSALIEMYATCGNIDDLKNVFSRLVVRDVVSWGAMIGAHVHQGDYQSAAGYLGGMLHEGLIPDAAIFTNMLTSCSHAGLLNIGIEYFRIMIGKCGMYPSRNHYNCMIDLLARTGLLDEAKALILTMPDLSDIIGWKSVLTSCRTHSNSKLGARCFDTSVQIDFLDSAAYVLMSNICADVDLWHL</sequence>
<dbReference type="InterPro" id="IPR046960">
    <property type="entry name" value="PPR_At4g14850-like_plant"/>
</dbReference>
<dbReference type="FunFam" id="1.25.40.10:FF:000158">
    <property type="entry name" value="pentatricopeptide repeat-containing protein At2g33680"/>
    <property type="match status" value="1"/>
</dbReference>
<dbReference type="PANTHER" id="PTHR47926:SF533">
    <property type="entry name" value="DYW DOMAIN-CONTAINING PROTEIN"/>
    <property type="match status" value="1"/>
</dbReference>
<comment type="caution">
    <text evidence="3">The sequence shown here is derived from an EMBL/GenBank/DDBJ whole genome shotgun (WGS) entry which is preliminary data.</text>
</comment>
<accession>A0A8T2UNC6</accession>
<dbReference type="EMBL" id="CM035410">
    <property type="protein sequence ID" value="KAH7436240.1"/>
    <property type="molecule type" value="Genomic_DNA"/>
</dbReference>
<dbReference type="Pfam" id="PF13041">
    <property type="entry name" value="PPR_2"/>
    <property type="match status" value="2"/>
</dbReference>
<dbReference type="EMBL" id="CM035410">
    <property type="protein sequence ID" value="KAH7436237.1"/>
    <property type="molecule type" value="Genomic_DNA"/>
</dbReference>
<dbReference type="Gene3D" id="1.25.40.10">
    <property type="entry name" value="Tetratricopeptide repeat domain"/>
    <property type="match status" value="4"/>
</dbReference>
<dbReference type="GO" id="GO:0003723">
    <property type="term" value="F:RNA binding"/>
    <property type="evidence" value="ECO:0007669"/>
    <property type="project" value="InterPro"/>
</dbReference>
<evidence type="ECO:0000313" key="3">
    <source>
        <dbReference type="EMBL" id="KAH7436238.1"/>
    </source>
</evidence>
<dbReference type="Pfam" id="PF01535">
    <property type="entry name" value="PPR"/>
    <property type="match status" value="3"/>
</dbReference>
<feature type="repeat" description="PPR" evidence="2">
    <location>
        <begin position="75"/>
        <end position="109"/>
    </location>
</feature>
<dbReference type="NCBIfam" id="TIGR00756">
    <property type="entry name" value="PPR"/>
    <property type="match status" value="3"/>
</dbReference>
<organism evidence="3 4">
    <name type="scientific">Ceratopteris richardii</name>
    <name type="common">Triangle waterfern</name>
    <dbReference type="NCBI Taxonomy" id="49495"/>
    <lineage>
        <taxon>Eukaryota</taxon>
        <taxon>Viridiplantae</taxon>
        <taxon>Streptophyta</taxon>
        <taxon>Embryophyta</taxon>
        <taxon>Tracheophyta</taxon>
        <taxon>Polypodiopsida</taxon>
        <taxon>Polypodiidae</taxon>
        <taxon>Polypodiales</taxon>
        <taxon>Pteridineae</taxon>
        <taxon>Pteridaceae</taxon>
        <taxon>Parkerioideae</taxon>
        <taxon>Ceratopteris</taxon>
    </lineage>
</organism>
<name>A0A8T2UNC6_CERRI</name>
<dbReference type="EMBL" id="CM035410">
    <property type="protein sequence ID" value="KAH7436238.1"/>
    <property type="molecule type" value="Genomic_DNA"/>
</dbReference>
<evidence type="ECO:0000313" key="4">
    <source>
        <dbReference type="Proteomes" id="UP000825935"/>
    </source>
</evidence>